<name>A0A816SRW6_9BILA</name>
<evidence type="ECO:0000313" key="3">
    <source>
        <dbReference type="Proteomes" id="UP000663856"/>
    </source>
</evidence>
<feature type="compositionally biased region" description="Basic residues" evidence="1">
    <location>
        <begin position="55"/>
        <end position="67"/>
    </location>
</feature>
<feature type="region of interest" description="Disordered" evidence="1">
    <location>
        <begin position="45"/>
        <end position="67"/>
    </location>
</feature>
<comment type="caution">
    <text evidence="2">The sequence shown here is derived from an EMBL/GenBank/DDBJ whole genome shotgun (WGS) entry which is preliminary data.</text>
</comment>
<dbReference type="AlphaFoldDB" id="A0A816SRW6"/>
<reference evidence="2" key="1">
    <citation type="submission" date="2021-02" db="EMBL/GenBank/DDBJ databases">
        <authorList>
            <person name="Nowell W R."/>
        </authorList>
    </citation>
    <scope>NUCLEOTIDE SEQUENCE</scope>
</reference>
<dbReference type="Proteomes" id="UP000663856">
    <property type="component" value="Unassembled WGS sequence"/>
</dbReference>
<accession>A0A816SRW6</accession>
<dbReference type="EMBL" id="CAJNRF010006702">
    <property type="protein sequence ID" value="CAF2084110.1"/>
    <property type="molecule type" value="Genomic_DNA"/>
</dbReference>
<protein>
    <submittedName>
        <fullName evidence="2">Uncharacterized protein</fullName>
    </submittedName>
</protein>
<proteinExistence type="predicted"/>
<sequence length="67" mass="7929">MSLVMVTLASTSNDNVHDALDRPKCKLTASERTSKELRRLGVKRKKELDVEHTPKRQRKRRRFHDEE</sequence>
<evidence type="ECO:0000313" key="2">
    <source>
        <dbReference type="EMBL" id="CAF2084110.1"/>
    </source>
</evidence>
<gene>
    <name evidence="2" type="ORF">WKI299_LOCUS16778</name>
</gene>
<evidence type="ECO:0000256" key="1">
    <source>
        <dbReference type="SAM" id="MobiDB-lite"/>
    </source>
</evidence>
<organism evidence="2 3">
    <name type="scientific">Rotaria magnacalcarata</name>
    <dbReference type="NCBI Taxonomy" id="392030"/>
    <lineage>
        <taxon>Eukaryota</taxon>
        <taxon>Metazoa</taxon>
        <taxon>Spiralia</taxon>
        <taxon>Gnathifera</taxon>
        <taxon>Rotifera</taxon>
        <taxon>Eurotatoria</taxon>
        <taxon>Bdelloidea</taxon>
        <taxon>Philodinida</taxon>
        <taxon>Philodinidae</taxon>
        <taxon>Rotaria</taxon>
    </lineage>
</organism>